<dbReference type="PRINTS" id="PR00040">
    <property type="entry name" value="HTHMERR"/>
</dbReference>
<dbReference type="SMART" id="SM00422">
    <property type="entry name" value="HTH_MERR"/>
    <property type="match status" value="1"/>
</dbReference>
<feature type="domain" description="HTH merR-type" evidence="2">
    <location>
        <begin position="21"/>
        <end position="89"/>
    </location>
</feature>
<accession>A0A8J3Y3V5</accession>
<comment type="caution">
    <text evidence="3">The sequence shown here is derived from an EMBL/GenBank/DDBJ whole genome shotgun (WGS) entry which is preliminary data.</text>
</comment>
<dbReference type="SUPFAM" id="SSF46955">
    <property type="entry name" value="Putative DNA-binding domain"/>
    <property type="match status" value="1"/>
</dbReference>
<gene>
    <name evidence="3" type="ORF">Sya03_05580</name>
</gene>
<organism evidence="3 4">
    <name type="scientific">Spirilliplanes yamanashiensis</name>
    <dbReference type="NCBI Taxonomy" id="42233"/>
    <lineage>
        <taxon>Bacteria</taxon>
        <taxon>Bacillati</taxon>
        <taxon>Actinomycetota</taxon>
        <taxon>Actinomycetes</taxon>
        <taxon>Micromonosporales</taxon>
        <taxon>Micromonosporaceae</taxon>
        <taxon>Spirilliplanes</taxon>
    </lineage>
</organism>
<dbReference type="PROSITE" id="PS50937">
    <property type="entry name" value="HTH_MERR_2"/>
    <property type="match status" value="1"/>
</dbReference>
<evidence type="ECO:0000313" key="4">
    <source>
        <dbReference type="Proteomes" id="UP000652013"/>
    </source>
</evidence>
<dbReference type="InterPro" id="IPR009061">
    <property type="entry name" value="DNA-bd_dom_put_sf"/>
</dbReference>
<dbReference type="PANTHER" id="PTHR30204:SF97">
    <property type="entry name" value="MERR FAMILY REGULATORY PROTEIN"/>
    <property type="match status" value="1"/>
</dbReference>
<evidence type="ECO:0000313" key="3">
    <source>
        <dbReference type="EMBL" id="GIJ01206.1"/>
    </source>
</evidence>
<dbReference type="GO" id="GO:0003700">
    <property type="term" value="F:DNA-binding transcription factor activity"/>
    <property type="evidence" value="ECO:0007669"/>
    <property type="project" value="InterPro"/>
</dbReference>
<dbReference type="Gene3D" id="1.10.1660.10">
    <property type="match status" value="1"/>
</dbReference>
<proteinExistence type="predicted"/>
<dbReference type="InterPro" id="IPR047057">
    <property type="entry name" value="MerR_fam"/>
</dbReference>
<dbReference type="CDD" id="cd00592">
    <property type="entry name" value="HTH_MerR-like"/>
    <property type="match status" value="1"/>
</dbReference>
<evidence type="ECO:0000256" key="1">
    <source>
        <dbReference type="ARBA" id="ARBA00023125"/>
    </source>
</evidence>
<dbReference type="Proteomes" id="UP000652013">
    <property type="component" value="Unassembled WGS sequence"/>
</dbReference>
<dbReference type="EMBL" id="BOOY01000003">
    <property type="protein sequence ID" value="GIJ01206.1"/>
    <property type="molecule type" value="Genomic_DNA"/>
</dbReference>
<reference evidence="3" key="1">
    <citation type="submission" date="2021-01" db="EMBL/GenBank/DDBJ databases">
        <title>Whole genome shotgun sequence of Spirilliplanes yamanashiensis NBRC 15828.</title>
        <authorList>
            <person name="Komaki H."/>
            <person name="Tamura T."/>
        </authorList>
    </citation>
    <scope>NUCLEOTIDE SEQUENCE</scope>
    <source>
        <strain evidence="3">NBRC 15828</strain>
    </source>
</reference>
<evidence type="ECO:0000259" key="2">
    <source>
        <dbReference type="PROSITE" id="PS50937"/>
    </source>
</evidence>
<keyword evidence="4" id="KW-1185">Reference proteome</keyword>
<protein>
    <recommendedName>
        <fullName evidence="2">HTH merR-type domain-containing protein</fullName>
    </recommendedName>
</protein>
<dbReference type="PANTHER" id="PTHR30204">
    <property type="entry name" value="REDOX-CYCLING DRUG-SENSING TRANSCRIPTIONAL ACTIVATOR SOXR"/>
    <property type="match status" value="1"/>
</dbReference>
<dbReference type="Pfam" id="PF13411">
    <property type="entry name" value="MerR_1"/>
    <property type="match status" value="1"/>
</dbReference>
<dbReference type="AlphaFoldDB" id="A0A8J3Y3V5"/>
<keyword evidence="1" id="KW-0238">DNA-binding</keyword>
<dbReference type="GO" id="GO:0003677">
    <property type="term" value="F:DNA binding"/>
    <property type="evidence" value="ECO:0007669"/>
    <property type="project" value="UniProtKB-KW"/>
</dbReference>
<dbReference type="InterPro" id="IPR000551">
    <property type="entry name" value="MerR-type_HTH_dom"/>
</dbReference>
<sequence>MRRYATLTTMHPHVDLRSTTGLSIGEVADRFGLGAHVLRHWEDQGLLTPDRLPNGRRRYTPRDVLAVRLVLLGRALGFSLPQLRALVCGTLDRNAQRAVIAGHRAALERRIADMQALLPVLTHGVTCTADTIPDCPEVAALLPATPPP</sequence>
<name>A0A8J3Y3V5_9ACTN</name>